<feature type="transmembrane region" description="Helical" evidence="8">
    <location>
        <begin position="147"/>
        <end position="166"/>
    </location>
</feature>
<protein>
    <submittedName>
        <fullName evidence="9">AGCS family alanine or glycine:cation symporter</fullName>
    </submittedName>
</protein>
<keyword evidence="5 8" id="KW-0812">Transmembrane</keyword>
<dbReference type="Proteomes" id="UP001266099">
    <property type="component" value="Unassembled WGS sequence"/>
</dbReference>
<feature type="transmembrane region" description="Helical" evidence="8">
    <location>
        <begin position="303"/>
        <end position="326"/>
    </location>
</feature>
<dbReference type="PANTHER" id="PTHR30330">
    <property type="entry name" value="AGSS FAMILY TRANSPORTER, SODIUM-ALANINE"/>
    <property type="match status" value="1"/>
</dbReference>
<evidence type="ECO:0000256" key="7">
    <source>
        <dbReference type="ARBA" id="ARBA00023136"/>
    </source>
</evidence>
<evidence type="ECO:0000256" key="6">
    <source>
        <dbReference type="ARBA" id="ARBA00022989"/>
    </source>
</evidence>
<feature type="transmembrane region" description="Helical" evidence="8">
    <location>
        <begin position="15"/>
        <end position="33"/>
    </location>
</feature>
<reference evidence="9 10" key="1">
    <citation type="submission" date="2023-07" db="EMBL/GenBank/DDBJ databases">
        <title>Sequencing the genomes of 1000 actinobacteria strains.</title>
        <authorList>
            <person name="Klenk H.-P."/>
        </authorList>
    </citation>
    <scope>NUCLEOTIDE SEQUENCE [LARGE SCALE GENOMIC DNA]</scope>
    <source>
        <strain evidence="9 10">DSM 15539</strain>
    </source>
</reference>
<keyword evidence="7 8" id="KW-0472">Membrane</keyword>
<feature type="transmembrane region" description="Helical" evidence="8">
    <location>
        <begin position="211"/>
        <end position="230"/>
    </location>
</feature>
<evidence type="ECO:0000256" key="2">
    <source>
        <dbReference type="ARBA" id="ARBA00009261"/>
    </source>
</evidence>
<dbReference type="EMBL" id="JAVDUJ010000001">
    <property type="protein sequence ID" value="MDR6938567.1"/>
    <property type="molecule type" value="Genomic_DNA"/>
</dbReference>
<evidence type="ECO:0000256" key="3">
    <source>
        <dbReference type="ARBA" id="ARBA00022448"/>
    </source>
</evidence>
<feature type="transmembrane region" description="Helical" evidence="8">
    <location>
        <begin position="63"/>
        <end position="91"/>
    </location>
</feature>
<organism evidence="9 10">
    <name type="scientific">Arcanobacterium hippocoleae</name>
    <dbReference type="NCBI Taxonomy" id="149017"/>
    <lineage>
        <taxon>Bacteria</taxon>
        <taxon>Bacillati</taxon>
        <taxon>Actinomycetota</taxon>
        <taxon>Actinomycetes</taxon>
        <taxon>Actinomycetales</taxon>
        <taxon>Actinomycetaceae</taxon>
        <taxon>Arcanobacterium</taxon>
    </lineage>
</organism>
<name>A0ABU1SZJ8_9ACTO</name>
<feature type="transmembrane region" description="Helical" evidence="8">
    <location>
        <begin position="97"/>
        <end position="121"/>
    </location>
</feature>
<keyword evidence="3 8" id="KW-0813">Transport</keyword>
<evidence type="ECO:0000256" key="8">
    <source>
        <dbReference type="RuleBase" id="RU363064"/>
    </source>
</evidence>
<evidence type="ECO:0000256" key="4">
    <source>
        <dbReference type="ARBA" id="ARBA00022475"/>
    </source>
</evidence>
<feature type="transmembrane region" description="Helical" evidence="8">
    <location>
        <begin position="178"/>
        <end position="199"/>
    </location>
</feature>
<comment type="subcellular location">
    <subcellularLocation>
        <location evidence="1 8">Cell membrane</location>
        <topology evidence="1 8">Multi-pass membrane protein</topology>
    </subcellularLocation>
</comment>
<dbReference type="PRINTS" id="PR00175">
    <property type="entry name" value="NAALASMPORT"/>
</dbReference>
<dbReference type="RefSeq" id="WP_309954492.1">
    <property type="nucleotide sequence ID" value="NZ_CP136414.1"/>
</dbReference>
<evidence type="ECO:0000256" key="1">
    <source>
        <dbReference type="ARBA" id="ARBA00004651"/>
    </source>
</evidence>
<accession>A0ABU1SZJ8</accession>
<keyword evidence="10" id="KW-1185">Reference proteome</keyword>
<keyword evidence="8" id="KW-0769">Symport</keyword>
<feature type="transmembrane region" description="Helical" evidence="8">
    <location>
        <begin position="416"/>
        <end position="436"/>
    </location>
</feature>
<feature type="transmembrane region" description="Helical" evidence="8">
    <location>
        <begin position="385"/>
        <end position="404"/>
    </location>
</feature>
<keyword evidence="6 8" id="KW-1133">Transmembrane helix</keyword>
<dbReference type="Pfam" id="PF01235">
    <property type="entry name" value="Na_Ala_symp"/>
    <property type="match status" value="1"/>
</dbReference>
<proteinExistence type="inferred from homology"/>
<dbReference type="InterPro" id="IPR001463">
    <property type="entry name" value="Na/Ala_symport"/>
</dbReference>
<evidence type="ECO:0000313" key="9">
    <source>
        <dbReference type="EMBL" id="MDR6938567.1"/>
    </source>
</evidence>
<sequence length="477" mass="50872">MDALTAWLSSINDWIYGWFLISLLVGAGSYFTIRSRGLQFRHFGRMFGVLKGSRRSADHDGGISAFQAFAVGLAARVGTGNIAGVAVAITTGGAGSIFWMWLVAIIGMATAFIEAVLAQIFKMPWRDGTFRGGPAFYIWRGLKSWKWGAAFAVALLFTYGIAFEMVQANTVAVTVEQYYSVPIWLTALIITAFAAVAIFGGVRSVAKVTEWMAPGMAVLYVAISLLVLAVNYDQIGTVFSTIFASAFGFQQAASGITGGIIAALLNGVKRGLYSNEAGMGSAPNAASTATTIHPVRQGLIQSFGVFVDTVVVCTATAFIILSSGVYQEGQEVESSTLTAASAVNSLGSWVLPIMVALIVVFAFSTIIGNYAYAEVNLDYLTANKTALFVLKIITLGSIFVGALAEIKFVWTFADTSMFFMTAINLVAILLLGKWAFGALKDFEANPEGHFVAKDNPYLPGKLESEIWTEEGVAGASK</sequence>
<keyword evidence="4 8" id="KW-1003">Cell membrane</keyword>
<evidence type="ECO:0000313" key="10">
    <source>
        <dbReference type="Proteomes" id="UP001266099"/>
    </source>
</evidence>
<dbReference type="PANTHER" id="PTHR30330:SF1">
    <property type="entry name" value="AMINO-ACID CARRIER PROTEIN ALST"/>
    <property type="match status" value="1"/>
</dbReference>
<dbReference type="NCBIfam" id="TIGR00835">
    <property type="entry name" value="agcS"/>
    <property type="match status" value="1"/>
</dbReference>
<gene>
    <name evidence="9" type="ORF">J2S36_000110</name>
</gene>
<evidence type="ECO:0000256" key="5">
    <source>
        <dbReference type="ARBA" id="ARBA00022692"/>
    </source>
</evidence>
<comment type="similarity">
    <text evidence="2 8">Belongs to the alanine or glycine:cation symporter (AGCS) (TC 2.A.25) family.</text>
</comment>
<feature type="transmembrane region" description="Helical" evidence="8">
    <location>
        <begin position="242"/>
        <end position="265"/>
    </location>
</feature>
<comment type="caution">
    <text evidence="9">The sequence shown here is derived from an EMBL/GenBank/DDBJ whole genome shotgun (WGS) entry which is preliminary data.</text>
</comment>
<feature type="transmembrane region" description="Helical" evidence="8">
    <location>
        <begin position="346"/>
        <end position="373"/>
    </location>
</feature>